<feature type="region of interest" description="Disordered" evidence="1">
    <location>
        <begin position="168"/>
        <end position="204"/>
    </location>
</feature>
<feature type="compositionally biased region" description="Basic and acidic residues" evidence="1">
    <location>
        <begin position="541"/>
        <end position="603"/>
    </location>
</feature>
<dbReference type="InterPro" id="IPR013087">
    <property type="entry name" value="Znf_C2H2_type"/>
</dbReference>
<feature type="compositionally biased region" description="Basic and acidic residues" evidence="1">
    <location>
        <begin position="403"/>
        <end position="412"/>
    </location>
</feature>
<organism evidence="3 4">
    <name type="scientific">Clarias magur</name>
    <name type="common">Asian catfish</name>
    <name type="synonym">Macropteronotus magur</name>
    <dbReference type="NCBI Taxonomy" id="1594786"/>
    <lineage>
        <taxon>Eukaryota</taxon>
        <taxon>Metazoa</taxon>
        <taxon>Chordata</taxon>
        <taxon>Craniata</taxon>
        <taxon>Vertebrata</taxon>
        <taxon>Euteleostomi</taxon>
        <taxon>Actinopterygii</taxon>
        <taxon>Neopterygii</taxon>
        <taxon>Teleostei</taxon>
        <taxon>Ostariophysi</taxon>
        <taxon>Siluriformes</taxon>
        <taxon>Clariidae</taxon>
        <taxon>Clarias</taxon>
    </lineage>
</organism>
<feature type="compositionally biased region" description="Polar residues" evidence="1">
    <location>
        <begin position="464"/>
        <end position="473"/>
    </location>
</feature>
<evidence type="ECO:0000259" key="2">
    <source>
        <dbReference type="PROSITE" id="PS00028"/>
    </source>
</evidence>
<accession>A0A8J4UFH1</accession>
<name>A0A8J4UFH1_CLAMG</name>
<feature type="region of interest" description="Disordered" evidence="1">
    <location>
        <begin position="651"/>
        <end position="677"/>
    </location>
</feature>
<protein>
    <recommendedName>
        <fullName evidence="2">C2H2-type domain-containing protein</fullName>
    </recommendedName>
</protein>
<dbReference type="AlphaFoldDB" id="A0A8J4UFH1"/>
<feature type="domain" description="C2H2-type" evidence="2">
    <location>
        <begin position="19"/>
        <end position="41"/>
    </location>
</feature>
<gene>
    <name evidence="3" type="ORF">DAT39_001692</name>
</gene>
<feature type="region of interest" description="Disordered" evidence="1">
    <location>
        <begin position="541"/>
        <end position="624"/>
    </location>
</feature>
<feature type="compositionally biased region" description="Low complexity" evidence="1">
    <location>
        <begin position="662"/>
        <end position="675"/>
    </location>
</feature>
<keyword evidence="4" id="KW-1185">Reference proteome</keyword>
<feature type="region of interest" description="Disordered" evidence="1">
    <location>
        <begin position="356"/>
        <end position="380"/>
    </location>
</feature>
<dbReference type="EMBL" id="QNUK01000012">
    <property type="protein sequence ID" value="KAF5908608.1"/>
    <property type="molecule type" value="Genomic_DNA"/>
</dbReference>
<dbReference type="Proteomes" id="UP000727407">
    <property type="component" value="Unassembled WGS sequence"/>
</dbReference>
<evidence type="ECO:0000256" key="1">
    <source>
        <dbReference type="SAM" id="MobiDB-lite"/>
    </source>
</evidence>
<feature type="compositionally biased region" description="Polar residues" evidence="1">
    <location>
        <begin position="233"/>
        <end position="247"/>
    </location>
</feature>
<comment type="caution">
    <text evidence="3">The sequence shown here is derived from an EMBL/GenBank/DDBJ whole genome shotgun (WGS) entry which is preliminary data.</text>
</comment>
<feature type="compositionally biased region" description="Basic and acidic residues" evidence="1">
    <location>
        <begin position="609"/>
        <end position="624"/>
    </location>
</feature>
<dbReference type="PROSITE" id="PS00028">
    <property type="entry name" value="ZINC_FINGER_C2H2_1"/>
    <property type="match status" value="1"/>
</dbReference>
<sequence>MADLLTVYDNDEANAFIDCTICDKRIRGDTNYKIHLTTLQHQKRERALADKGVIPKPAPLPQWSGIKEYLTYLNLNQPVIGLSDLVQEEDFLSNNGKSLPSYRCRLCSVQMDLCEMATHVVGRRHRQKYLERYRPDLVTWEKTSEKQAGVLARAKAAIVEKQEGWGTPVPLIRSDKRRPVRNQAPDHSSYPQKHGATARNRREQDIKYSQSYVDHDSYGKQSHYREDKRYDQSYRNNVPQHSSGSGDNRYDSTYSHDNRQRSSYRESEYMETPYTEDDTSLGSFSGDGTHNRRYTDKGATQTYQDEWYQEPNPSRGSYKSRDDDEEDDYYQGSVSEKRFGYSGEDYQESGRMQEPMYASHHGAGSGMDERERQSRTMPYTEKGRERFQDVDETGRRGAFQTEEYNRNERYFPNDDDADAISGKRKRKSRFSDASPLEMAHARKSQIDDLVSKYNPKRRPGPIKNQASGSSMDSGVTPRMENVLDVLNDIQIENVQEANFLKDKLCSLLKEFQSNKAQHAQGQVSQMSTDYTDSYYGGNRMEQRREMPESKRLDDQVLHEPAKYDRDLRNSRDYLHTRHVEEDPKGMRQNRGPEEPKYQWDPYREGSAARPEERMGHHSDDRRGYRDTAWNSRSLREEKRVYTEEHHYQHDYGHGGDLYNPFEPSSSPPTETGSSTLDKLASTLLELVAL</sequence>
<feature type="compositionally biased region" description="Basic and acidic residues" evidence="1">
    <location>
        <begin position="248"/>
        <end position="268"/>
    </location>
</feature>
<evidence type="ECO:0000313" key="3">
    <source>
        <dbReference type="EMBL" id="KAF5908608.1"/>
    </source>
</evidence>
<proteinExistence type="predicted"/>
<feature type="region of interest" description="Disordered" evidence="1">
    <location>
        <begin position="230"/>
        <end position="341"/>
    </location>
</feature>
<dbReference type="OrthoDB" id="5877502at2759"/>
<evidence type="ECO:0000313" key="4">
    <source>
        <dbReference type="Proteomes" id="UP000727407"/>
    </source>
</evidence>
<feature type="region of interest" description="Disordered" evidence="1">
    <location>
        <begin position="395"/>
        <end position="475"/>
    </location>
</feature>
<reference evidence="3" key="1">
    <citation type="submission" date="2020-07" db="EMBL/GenBank/DDBJ databases">
        <title>Clarias magur genome sequencing, assembly and annotation.</title>
        <authorList>
            <person name="Kushwaha B."/>
            <person name="Kumar R."/>
            <person name="Das P."/>
            <person name="Joshi C.G."/>
            <person name="Kumar D."/>
            <person name="Nagpure N.S."/>
            <person name="Pandey M."/>
            <person name="Agarwal S."/>
            <person name="Srivastava S."/>
            <person name="Singh M."/>
            <person name="Sahoo L."/>
            <person name="Jayasankar P."/>
            <person name="Meher P.K."/>
            <person name="Koringa P.G."/>
            <person name="Iquebal M.A."/>
            <person name="Das S.P."/>
            <person name="Bit A."/>
            <person name="Patnaik S."/>
            <person name="Patel N."/>
            <person name="Shah T.M."/>
            <person name="Hinsu A."/>
            <person name="Jena J.K."/>
        </authorList>
    </citation>
    <scope>NUCLEOTIDE SEQUENCE</scope>
    <source>
        <strain evidence="3">CIFAMagur01</strain>
        <tissue evidence="3">Testis</tissue>
    </source>
</reference>